<dbReference type="GO" id="GO:0005634">
    <property type="term" value="C:nucleus"/>
    <property type="evidence" value="ECO:0007669"/>
    <property type="project" value="UniProtKB-SubCell"/>
</dbReference>
<evidence type="ECO:0000256" key="7">
    <source>
        <dbReference type="ARBA" id="ARBA00023242"/>
    </source>
</evidence>
<dbReference type="GO" id="GO:0046872">
    <property type="term" value="F:metal ion binding"/>
    <property type="evidence" value="ECO:0007669"/>
    <property type="project" value="UniProtKB-KW"/>
</dbReference>
<dbReference type="GO" id="GO:0016787">
    <property type="term" value="F:hydrolase activity"/>
    <property type="evidence" value="ECO:0007669"/>
    <property type="project" value="UniProtKB-KW"/>
</dbReference>
<accession>A0AAD4WV53</accession>
<keyword evidence="6" id="KW-0378">Hydrolase</keyword>
<comment type="subcellular location">
    <subcellularLocation>
        <location evidence="2">Nucleus</location>
    </subcellularLocation>
</comment>
<dbReference type="AlphaFoldDB" id="A0AAD4WV53"/>
<dbReference type="EMBL" id="JAJFAZ020000001">
    <property type="protein sequence ID" value="KAI5350178.1"/>
    <property type="molecule type" value="Genomic_DNA"/>
</dbReference>
<dbReference type="PANTHER" id="PTHR22930:SF221">
    <property type="entry name" value="NUCLEASE HARBI1"/>
    <property type="match status" value="1"/>
</dbReference>
<dbReference type="GO" id="GO:0004518">
    <property type="term" value="F:nuclease activity"/>
    <property type="evidence" value="ECO:0007669"/>
    <property type="project" value="UniProtKB-KW"/>
</dbReference>
<keyword evidence="7" id="KW-0539">Nucleus</keyword>
<evidence type="ECO:0000256" key="6">
    <source>
        <dbReference type="ARBA" id="ARBA00022801"/>
    </source>
</evidence>
<dbReference type="Pfam" id="PF13359">
    <property type="entry name" value="DDE_Tnp_4"/>
    <property type="match status" value="1"/>
</dbReference>
<keyword evidence="5" id="KW-0479">Metal-binding</keyword>
<protein>
    <recommendedName>
        <fullName evidence="8">DDE Tnp4 domain-containing protein</fullName>
    </recommendedName>
</protein>
<evidence type="ECO:0000256" key="4">
    <source>
        <dbReference type="ARBA" id="ARBA00022722"/>
    </source>
</evidence>
<dbReference type="InterPro" id="IPR027806">
    <property type="entry name" value="HARBI1_dom"/>
</dbReference>
<evidence type="ECO:0000256" key="5">
    <source>
        <dbReference type="ARBA" id="ARBA00022723"/>
    </source>
</evidence>
<comment type="cofactor">
    <cofactor evidence="1">
        <name>a divalent metal cation</name>
        <dbReference type="ChEBI" id="CHEBI:60240"/>
    </cofactor>
</comment>
<evidence type="ECO:0000256" key="1">
    <source>
        <dbReference type="ARBA" id="ARBA00001968"/>
    </source>
</evidence>
<reference evidence="9 10" key="1">
    <citation type="journal article" date="2022" name="G3 (Bethesda)">
        <title>Whole-genome sequence and methylome profiling of the almond [Prunus dulcis (Mill.) D.A. Webb] cultivar 'Nonpareil'.</title>
        <authorList>
            <person name="D'Amico-Willman K.M."/>
            <person name="Ouma W.Z."/>
            <person name="Meulia T."/>
            <person name="Sideli G.M."/>
            <person name="Gradziel T.M."/>
            <person name="Fresnedo-Ramirez J."/>
        </authorList>
    </citation>
    <scope>NUCLEOTIDE SEQUENCE [LARGE SCALE GENOMIC DNA]</scope>
    <source>
        <strain evidence="9">Clone GOH B32 T37-40</strain>
    </source>
</reference>
<gene>
    <name evidence="9" type="ORF">L3X38_003069</name>
</gene>
<sequence length="119" mass="13260">MAIDIIKSLDPEFKGVPEEILRDSRYMPHFKDCIVTIDGVHVKASIPPEDQVPYIGRKGILTQNIMAACNFDLQFIFACAGCKGTAHDTRVFLSALRNNALNFPKPPNGKYYLVDAGYL</sequence>
<name>A0AAD4WV53_PRUDU</name>
<evidence type="ECO:0000256" key="3">
    <source>
        <dbReference type="ARBA" id="ARBA00006958"/>
    </source>
</evidence>
<keyword evidence="10" id="KW-1185">Reference proteome</keyword>
<evidence type="ECO:0000256" key="2">
    <source>
        <dbReference type="ARBA" id="ARBA00004123"/>
    </source>
</evidence>
<dbReference type="InterPro" id="IPR045249">
    <property type="entry name" value="HARBI1-like"/>
</dbReference>
<dbReference type="PANTHER" id="PTHR22930">
    <property type="match status" value="1"/>
</dbReference>
<comment type="similarity">
    <text evidence="3">Belongs to the HARBI1 family.</text>
</comment>
<keyword evidence="4" id="KW-0540">Nuclease</keyword>
<organism evidence="9 10">
    <name type="scientific">Prunus dulcis</name>
    <name type="common">Almond</name>
    <name type="synonym">Amygdalus dulcis</name>
    <dbReference type="NCBI Taxonomy" id="3755"/>
    <lineage>
        <taxon>Eukaryota</taxon>
        <taxon>Viridiplantae</taxon>
        <taxon>Streptophyta</taxon>
        <taxon>Embryophyta</taxon>
        <taxon>Tracheophyta</taxon>
        <taxon>Spermatophyta</taxon>
        <taxon>Magnoliopsida</taxon>
        <taxon>eudicotyledons</taxon>
        <taxon>Gunneridae</taxon>
        <taxon>Pentapetalae</taxon>
        <taxon>rosids</taxon>
        <taxon>fabids</taxon>
        <taxon>Rosales</taxon>
        <taxon>Rosaceae</taxon>
        <taxon>Amygdaloideae</taxon>
        <taxon>Amygdaleae</taxon>
        <taxon>Prunus</taxon>
    </lineage>
</organism>
<evidence type="ECO:0000259" key="8">
    <source>
        <dbReference type="Pfam" id="PF13359"/>
    </source>
</evidence>
<feature type="domain" description="DDE Tnp4" evidence="8">
    <location>
        <begin position="37"/>
        <end position="118"/>
    </location>
</feature>
<dbReference type="Proteomes" id="UP001054821">
    <property type="component" value="Chromosome 1"/>
</dbReference>
<proteinExistence type="inferred from homology"/>
<comment type="caution">
    <text evidence="9">The sequence shown here is derived from an EMBL/GenBank/DDBJ whole genome shotgun (WGS) entry which is preliminary data.</text>
</comment>
<evidence type="ECO:0000313" key="10">
    <source>
        <dbReference type="Proteomes" id="UP001054821"/>
    </source>
</evidence>
<evidence type="ECO:0000313" key="9">
    <source>
        <dbReference type="EMBL" id="KAI5350178.1"/>
    </source>
</evidence>